<keyword evidence="2" id="KW-0446">Lipid-binding</keyword>
<dbReference type="Gene3D" id="2.20.28.50">
    <property type="entry name" value="degv family protein"/>
    <property type="match status" value="1"/>
</dbReference>
<dbReference type="InterPro" id="IPR050270">
    <property type="entry name" value="DegV_domain_contain"/>
</dbReference>
<dbReference type="SUPFAM" id="SSF82549">
    <property type="entry name" value="DAK1/DegV-like"/>
    <property type="match status" value="1"/>
</dbReference>
<dbReference type="AlphaFoldDB" id="A0A164A9M2"/>
<dbReference type="InterPro" id="IPR043168">
    <property type="entry name" value="DegV_C"/>
</dbReference>
<evidence type="ECO:0000313" key="3">
    <source>
        <dbReference type="EMBL" id="KZN97331.1"/>
    </source>
</evidence>
<dbReference type="PANTHER" id="PTHR33434">
    <property type="entry name" value="DEGV DOMAIN-CONTAINING PROTEIN DR_1986-RELATED"/>
    <property type="match status" value="1"/>
</dbReference>
<dbReference type="EMBL" id="LWBR01000011">
    <property type="protein sequence ID" value="KZN97331.1"/>
    <property type="molecule type" value="Genomic_DNA"/>
</dbReference>
<dbReference type="STRING" id="33936.AZI98_04085"/>
<dbReference type="PANTHER" id="PTHR33434:SF3">
    <property type="entry name" value="DEGV DOMAIN-CONTAINING PROTEIN YITS"/>
    <property type="match status" value="1"/>
</dbReference>
<accession>A0A164A9M2</accession>
<name>A0A164A9M2_9BACI</name>
<reference evidence="3 4" key="1">
    <citation type="submission" date="2016-04" db="EMBL/GenBank/DDBJ databases">
        <title>Draft genome sequence of Aeribacillus pallidus 8m3 from petroleum reservoir.</title>
        <authorList>
            <person name="Poltaraus A.B."/>
            <person name="Nazina T.N."/>
            <person name="Tourova T.P."/>
            <person name="Malakho S.M."/>
            <person name="Korshunova A.V."/>
            <person name="Sokolova D.S."/>
        </authorList>
    </citation>
    <scope>NUCLEOTIDE SEQUENCE [LARGE SCALE GENOMIC DNA]</scope>
    <source>
        <strain evidence="3 4">8m3</strain>
    </source>
</reference>
<organism evidence="3 4">
    <name type="scientific">Aeribacillus pallidus</name>
    <dbReference type="NCBI Taxonomy" id="33936"/>
    <lineage>
        <taxon>Bacteria</taxon>
        <taxon>Bacillati</taxon>
        <taxon>Bacillota</taxon>
        <taxon>Bacilli</taxon>
        <taxon>Bacillales</taxon>
        <taxon>Bacillaceae</taxon>
        <taxon>Aeribacillus</taxon>
    </lineage>
</organism>
<sequence>MNIHIIADSACDLPVSFLNDQGVSFIPLRVHLGEKDYEDQLTIKPKEVYDYMRAGNVAKTSQASPETITNQFEKLAKDNQPALYIAFSSELSGTYQTAVMVQQQLLEKYPNWKLQIIDSKCASLGYGLAVRYTIQLAKQGLDLEQMANAVKEYCSHMEHIFTVDRLEYLARGGRISKTSAFVGGLLNIKPLLHVEEGKLIPLEKIRGKKKLYRRILELMEERGDGLSEQTIAISHGDDEEAALELKQLIEETFHPKEIIIHTIGAVIGAHSGPGTLAVFFLNKHIQEASWKS</sequence>
<dbReference type="Gene3D" id="3.40.50.10440">
    <property type="entry name" value="Dihydroxyacetone kinase, domain 1"/>
    <property type="match status" value="1"/>
</dbReference>
<evidence type="ECO:0000256" key="1">
    <source>
        <dbReference type="ARBA" id="ARBA00003238"/>
    </source>
</evidence>
<dbReference type="RefSeq" id="WP_063387026.1">
    <property type="nucleotide sequence ID" value="NZ_LVHY01000086.1"/>
</dbReference>
<dbReference type="Gene3D" id="3.30.1180.10">
    <property type="match status" value="1"/>
</dbReference>
<dbReference type="GeneID" id="301125374"/>
<proteinExistence type="predicted"/>
<accession>A0A165YQ26</accession>
<evidence type="ECO:0000256" key="2">
    <source>
        <dbReference type="ARBA" id="ARBA00023121"/>
    </source>
</evidence>
<dbReference type="OrthoDB" id="9780660at2"/>
<dbReference type="Pfam" id="PF02645">
    <property type="entry name" value="DegV"/>
    <property type="match status" value="1"/>
</dbReference>
<comment type="caution">
    <text evidence="3">The sequence shown here is derived from an EMBL/GenBank/DDBJ whole genome shotgun (WGS) entry which is preliminary data.</text>
</comment>
<gene>
    <name evidence="3" type="ORF">AZI98_04085</name>
</gene>
<dbReference type="InterPro" id="IPR003797">
    <property type="entry name" value="DegV"/>
</dbReference>
<evidence type="ECO:0000313" key="4">
    <source>
        <dbReference type="Proteomes" id="UP000076476"/>
    </source>
</evidence>
<dbReference type="PROSITE" id="PS51482">
    <property type="entry name" value="DEGV"/>
    <property type="match status" value="1"/>
</dbReference>
<dbReference type="Proteomes" id="UP000076476">
    <property type="component" value="Unassembled WGS sequence"/>
</dbReference>
<protein>
    <submittedName>
        <fullName evidence="3">Fatty acid-binding protein DegV</fullName>
    </submittedName>
</protein>
<dbReference type="GO" id="GO:0008289">
    <property type="term" value="F:lipid binding"/>
    <property type="evidence" value="ECO:0007669"/>
    <property type="project" value="UniProtKB-KW"/>
</dbReference>
<comment type="function">
    <text evidence="1">May bind long-chain fatty acids, such as palmitate, and may play a role in lipid transport or fatty acid metabolism.</text>
</comment>
<dbReference type="NCBIfam" id="TIGR00762">
    <property type="entry name" value="DegV"/>
    <property type="match status" value="1"/>
</dbReference>
<keyword evidence="4" id="KW-1185">Reference proteome</keyword>